<protein>
    <submittedName>
        <fullName evidence="2">DUF5317 domain-containing protein</fullName>
    </submittedName>
</protein>
<dbReference type="InterPro" id="IPR035168">
    <property type="entry name" value="DUF5317"/>
</dbReference>
<feature type="transmembrane region" description="Helical" evidence="1">
    <location>
        <begin position="91"/>
        <end position="109"/>
    </location>
</feature>
<dbReference type="KEGG" id="dbc:MFMK1_000718"/>
<evidence type="ECO:0000256" key="1">
    <source>
        <dbReference type="SAM" id="Phobius"/>
    </source>
</evidence>
<name>A0AAU0UJZ6_9FIRM</name>
<feature type="transmembrane region" description="Helical" evidence="1">
    <location>
        <begin position="37"/>
        <end position="54"/>
    </location>
</feature>
<dbReference type="EMBL" id="CP121694">
    <property type="protein sequence ID" value="WRO20928.1"/>
    <property type="molecule type" value="Genomic_DNA"/>
</dbReference>
<accession>A0AAU0UJZ6</accession>
<feature type="transmembrane region" description="Helical" evidence="1">
    <location>
        <begin position="66"/>
        <end position="84"/>
    </location>
</feature>
<sequence length="198" mass="21527">MTTWWKVMSAMFIEAAVIGLVVGYIRGGRLSNLKNLSIKRGWAVLIAFLLQFGLGRLPLGVGSLHYAVHMLSYLLLFYFVWVNFQPWGIRLIGLGIMLNFVVIAANNGIMPVGTAGMSQEFSYNLQTVSDGIHGLLTGATRLPILADIIKVKNPLTGSGGWYSIGDIVMDLGIIVLISSIMANISSYYKVVSVKGGRS</sequence>
<evidence type="ECO:0000313" key="2">
    <source>
        <dbReference type="EMBL" id="WRO20928.1"/>
    </source>
</evidence>
<proteinExistence type="predicted"/>
<gene>
    <name evidence="2" type="ORF">MFMK1_000718</name>
</gene>
<evidence type="ECO:0000313" key="3">
    <source>
        <dbReference type="Proteomes" id="UP001329915"/>
    </source>
</evidence>
<feature type="transmembrane region" description="Helical" evidence="1">
    <location>
        <begin position="167"/>
        <end position="188"/>
    </location>
</feature>
<keyword evidence="1" id="KW-1133">Transmembrane helix</keyword>
<feature type="transmembrane region" description="Helical" evidence="1">
    <location>
        <begin position="6"/>
        <end position="25"/>
    </location>
</feature>
<dbReference type="Proteomes" id="UP001329915">
    <property type="component" value="Chromosome"/>
</dbReference>
<dbReference type="RefSeq" id="WP_366923805.1">
    <property type="nucleotide sequence ID" value="NZ_CP121694.1"/>
</dbReference>
<dbReference type="Pfam" id="PF17248">
    <property type="entry name" value="DUF5317"/>
    <property type="match status" value="1"/>
</dbReference>
<dbReference type="AlphaFoldDB" id="A0AAU0UJZ6"/>
<keyword evidence="1" id="KW-0812">Transmembrane</keyword>
<organism evidence="2 3">
    <name type="scientific">Metallumcola ferriviriculae</name>
    <dbReference type="NCBI Taxonomy" id="3039180"/>
    <lineage>
        <taxon>Bacteria</taxon>
        <taxon>Bacillati</taxon>
        <taxon>Bacillota</taxon>
        <taxon>Clostridia</taxon>
        <taxon>Neomoorellales</taxon>
        <taxon>Desulfitibacteraceae</taxon>
        <taxon>Metallumcola</taxon>
    </lineage>
</organism>
<keyword evidence="3" id="KW-1185">Reference proteome</keyword>
<reference evidence="2 3" key="1">
    <citation type="submission" date="2023-04" db="EMBL/GenBank/DDBJ databases">
        <authorList>
            <person name="Hsu D."/>
        </authorList>
    </citation>
    <scope>NUCLEOTIDE SEQUENCE [LARGE SCALE GENOMIC DNA]</scope>
    <source>
        <strain evidence="2 3">MK1</strain>
    </source>
</reference>
<keyword evidence="1" id="KW-0472">Membrane</keyword>